<feature type="domain" description="Aminoglycoside phosphotransferase" evidence="3">
    <location>
        <begin position="406"/>
        <end position="515"/>
    </location>
</feature>
<evidence type="ECO:0000313" key="5">
    <source>
        <dbReference type="EMBL" id="RNM33194.1"/>
    </source>
</evidence>
<feature type="domain" description="MobA-like NTP transferase" evidence="4">
    <location>
        <begin position="663"/>
        <end position="769"/>
    </location>
</feature>
<dbReference type="AlphaFoldDB" id="A0A3N0I850"/>
<comment type="caution">
    <text evidence="5">The sequence shown here is derived from an EMBL/GenBank/DDBJ whole genome shotgun (WGS) entry which is preliminary data.</text>
</comment>
<dbReference type="Gene3D" id="3.90.550.10">
    <property type="entry name" value="Spore Coat Polysaccharide Biosynthesis Protein SpsA, Chain A"/>
    <property type="match status" value="2"/>
</dbReference>
<name>A0A3N0I850_9ACTN</name>
<protein>
    <submittedName>
        <fullName evidence="5">Uncharacterized protein</fullName>
    </submittedName>
</protein>
<evidence type="ECO:0000256" key="1">
    <source>
        <dbReference type="ARBA" id="ARBA00022679"/>
    </source>
</evidence>
<dbReference type="Gene3D" id="3.30.200.20">
    <property type="entry name" value="Phosphorylase Kinase, domain 1"/>
    <property type="match status" value="1"/>
</dbReference>
<dbReference type="InterPro" id="IPR011009">
    <property type="entry name" value="Kinase-like_dom_sf"/>
</dbReference>
<dbReference type="InterPro" id="IPR029044">
    <property type="entry name" value="Nucleotide-diphossugar_trans"/>
</dbReference>
<dbReference type="SUPFAM" id="SSF53448">
    <property type="entry name" value="Nucleotide-diphospho-sugar transferases"/>
    <property type="match status" value="2"/>
</dbReference>
<dbReference type="CDD" id="cd05151">
    <property type="entry name" value="ChoK-like"/>
    <property type="match status" value="1"/>
</dbReference>
<keyword evidence="2" id="KW-0548">Nucleotidyltransferase</keyword>
<dbReference type="Proteomes" id="UP000271472">
    <property type="component" value="Unassembled WGS sequence"/>
</dbReference>
<dbReference type="PANTHER" id="PTHR43584">
    <property type="entry name" value="NUCLEOTIDYL TRANSFERASE"/>
    <property type="match status" value="1"/>
</dbReference>
<dbReference type="PANTHER" id="PTHR43584:SF5">
    <property type="entry name" value="PROTEIN LICC"/>
    <property type="match status" value="1"/>
</dbReference>
<dbReference type="InterPro" id="IPR050065">
    <property type="entry name" value="GlmU-like"/>
</dbReference>
<keyword evidence="1" id="KW-0808">Transferase</keyword>
<evidence type="ECO:0000256" key="2">
    <source>
        <dbReference type="ARBA" id="ARBA00022695"/>
    </source>
</evidence>
<evidence type="ECO:0000259" key="3">
    <source>
        <dbReference type="Pfam" id="PF01636"/>
    </source>
</evidence>
<evidence type="ECO:0000313" key="6">
    <source>
        <dbReference type="Proteomes" id="UP000271472"/>
    </source>
</evidence>
<sequence>MRGISMSLTECQFEILRNKLNGARLSQRALSAAIGMSIGAVNAGCQELEKEGLISDGAITDEGVAALEPYRVQNAVILAAGLSSRLAPITYDRPKGMLYVRGEVLIERQIRQLRSAGVQDIYLVVGYKKEEFFYLEEEFGVKLITSPDYMERNNHSSIWAARNVLGNSYVCSSDNYFTQNPFSEYEFSAYAAASETECAPGEYFLETKGSKQRIVGAHLDGKRGYAMMGHTYWDAEFSNSFIDILQSEWMRPGTADKLWDEIFYAHADVLQMRMRVYPAGVIHEFDSLDQVSDFDPEFIQNVGSEVLDNICGTICCKREDIKHISPIKQGLTNLSFYFECRGEGYVYRHPGAGTNEIINRPAEAFACETARKLGLDDTFVAEDPEAGWKVSKFVPDCTGFDYSDASQVERALSMARRLHESGAESPWKFDFYKESLKIVHLLREEGWAFPAGFEKLQANIELLVAPMRVGSGADVLCHNDFYGPNLLVHGDDMWLIDWEYAAMGDYGCDFGNFVAQSDYFDVQGAFDIMPLYFGRKPTSEEEFHLIACTAIVGWYWYVWAMFKECKGAPAGEWLYVWYKAAKDFSAEALSMLGDKSFARNLSHDEFRILAASAARKDGRSYDYGAVSREQLTLEVLKANGFMDEEGVTARGIAALEPYRVKRAVLLAAGFGSRLLPVTVNTPKPLARVHGVRIIDRLIDALLDAGISEIYIVRGYLAEEFDQLLHKYPDVKFIDNPLYSTTNNISSAVAACSHFSNAYVFESDLLLTNPGLVAPYQYRSNYLGIKVDSTDDWRFVADESGKISDLAKGDSNPCWQMVGLSYWSPDDGAALARDIPSVFDTEDGKQIFWDDVAILRKPDNYEIYVRPCMQEDIVEIDDFEDLQKVDPSYIVKKKAH</sequence>
<dbReference type="InterPro" id="IPR002575">
    <property type="entry name" value="Aminoglycoside_PTrfase"/>
</dbReference>
<dbReference type="InterPro" id="IPR025877">
    <property type="entry name" value="MobA-like_NTP_Trfase"/>
</dbReference>
<proteinExistence type="predicted"/>
<dbReference type="CDD" id="cd02523">
    <property type="entry name" value="PC_cytidylyltransferase"/>
    <property type="match status" value="1"/>
</dbReference>
<organism evidence="5 6">
    <name type="scientific">Slackia isoflavoniconvertens</name>
    <dbReference type="NCBI Taxonomy" id="572010"/>
    <lineage>
        <taxon>Bacteria</taxon>
        <taxon>Bacillati</taxon>
        <taxon>Actinomycetota</taxon>
        <taxon>Coriobacteriia</taxon>
        <taxon>Eggerthellales</taxon>
        <taxon>Eggerthellaceae</taxon>
        <taxon>Slackia</taxon>
    </lineage>
</organism>
<dbReference type="Gene3D" id="3.90.1200.10">
    <property type="match status" value="1"/>
</dbReference>
<keyword evidence="6" id="KW-1185">Reference proteome</keyword>
<accession>A0A3N0I850</accession>
<gene>
    <name evidence="5" type="ORF">DMP05_08850</name>
</gene>
<dbReference type="Pfam" id="PF01636">
    <property type="entry name" value="APH"/>
    <property type="match status" value="1"/>
</dbReference>
<dbReference type="SUPFAM" id="SSF56112">
    <property type="entry name" value="Protein kinase-like (PK-like)"/>
    <property type="match status" value="1"/>
</dbReference>
<dbReference type="GO" id="GO:0016779">
    <property type="term" value="F:nucleotidyltransferase activity"/>
    <property type="evidence" value="ECO:0007669"/>
    <property type="project" value="UniProtKB-KW"/>
</dbReference>
<dbReference type="EMBL" id="QIBZ01000019">
    <property type="protein sequence ID" value="RNM33194.1"/>
    <property type="molecule type" value="Genomic_DNA"/>
</dbReference>
<evidence type="ECO:0000259" key="4">
    <source>
        <dbReference type="Pfam" id="PF12804"/>
    </source>
</evidence>
<dbReference type="Pfam" id="PF12804">
    <property type="entry name" value="NTP_transf_3"/>
    <property type="match status" value="2"/>
</dbReference>
<dbReference type="Pfam" id="PF13412">
    <property type="entry name" value="HTH_24"/>
    <property type="match status" value="1"/>
</dbReference>
<reference evidence="6" key="1">
    <citation type="submission" date="2018-05" db="EMBL/GenBank/DDBJ databases">
        <title>Genome Sequencing of selected type strains of the family Eggerthellaceae.</title>
        <authorList>
            <person name="Danylec N."/>
            <person name="Stoll D.A."/>
            <person name="Doetsch A."/>
            <person name="Huch M."/>
        </authorList>
    </citation>
    <scope>NUCLEOTIDE SEQUENCE [LARGE SCALE GENOMIC DNA]</scope>
    <source>
        <strain evidence="6">DSM 22006</strain>
    </source>
</reference>
<feature type="domain" description="MobA-like NTP transferase" evidence="4">
    <location>
        <begin position="75"/>
        <end position="165"/>
    </location>
</feature>